<dbReference type="Proteomes" id="UP000266723">
    <property type="component" value="Unassembled WGS sequence"/>
</dbReference>
<feature type="signal peptide" evidence="1">
    <location>
        <begin position="1"/>
        <end position="17"/>
    </location>
</feature>
<evidence type="ECO:0000313" key="4">
    <source>
        <dbReference type="Proteomes" id="UP000266723"/>
    </source>
</evidence>
<gene>
    <name evidence="3" type="ORF">DY000_02032471</name>
</gene>
<dbReference type="PANTHER" id="PTHR12702:SF0">
    <property type="entry name" value="EXOCYST COMPLEX COMPONENT 6"/>
    <property type="match status" value="1"/>
</dbReference>
<accession>A0ABQ7DJ20</accession>
<comment type="caution">
    <text evidence="3">The sequence shown here is derived from an EMBL/GenBank/DDBJ whole genome shotgun (WGS) entry which is preliminary data.</text>
</comment>
<dbReference type="InterPro" id="IPR048359">
    <property type="entry name" value="EXOC6_Sec15_N"/>
</dbReference>
<evidence type="ECO:0000259" key="2">
    <source>
        <dbReference type="Pfam" id="PF20651"/>
    </source>
</evidence>
<sequence>MWVLLLAMLLRWGGLNVNNVARKKEAEIEDLCKTHYEELIVAVDELRGVQVDAEELKSDLASDIFPQFTCFCPNL</sequence>
<reference evidence="3 4" key="1">
    <citation type="journal article" date="2020" name="BMC Genomics">
        <title>Intraspecific diversification of the crop wild relative Brassica cretica Lam. using demographic model selection.</title>
        <authorList>
            <person name="Kioukis A."/>
            <person name="Michalopoulou V.A."/>
            <person name="Briers L."/>
            <person name="Pirintsos S."/>
            <person name="Studholme D.J."/>
            <person name="Pavlidis P."/>
            <person name="Sarris P.F."/>
        </authorList>
    </citation>
    <scope>NUCLEOTIDE SEQUENCE [LARGE SCALE GENOMIC DNA]</scope>
    <source>
        <strain evidence="4">cv. PFS-1207/04</strain>
    </source>
</reference>
<feature type="domain" description="Exocyst complex component EXOC6/Sec15 N-terminal" evidence="2">
    <location>
        <begin position="17"/>
        <end position="62"/>
    </location>
</feature>
<name>A0ABQ7DJ20_BRACR</name>
<keyword evidence="4" id="KW-1185">Reference proteome</keyword>
<dbReference type="EMBL" id="QGKV02000649">
    <property type="protein sequence ID" value="KAF3577644.1"/>
    <property type="molecule type" value="Genomic_DNA"/>
</dbReference>
<protein>
    <recommendedName>
        <fullName evidence="2">Exocyst complex component EXOC6/Sec15 N-terminal domain-containing protein</fullName>
    </recommendedName>
</protein>
<evidence type="ECO:0000256" key="1">
    <source>
        <dbReference type="SAM" id="SignalP"/>
    </source>
</evidence>
<dbReference type="PANTHER" id="PTHR12702">
    <property type="entry name" value="SEC15"/>
    <property type="match status" value="1"/>
</dbReference>
<organism evidence="3 4">
    <name type="scientific">Brassica cretica</name>
    <name type="common">Mustard</name>
    <dbReference type="NCBI Taxonomy" id="69181"/>
    <lineage>
        <taxon>Eukaryota</taxon>
        <taxon>Viridiplantae</taxon>
        <taxon>Streptophyta</taxon>
        <taxon>Embryophyta</taxon>
        <taxon>Tracheophyta</taxon>
        <taxon>Spermatophyta</taxon>
        <taxon>Magnoliopsida</taxon>
        <taxon>eudicotyledons</taxon>
        <taxon>Gunneridae</taxon>
        <taxon>Pentapetalae</taxon>
        <taxon>rosids</taxon>
        <taxon>malvids</taxon>
        <taxon>Brassicales</taxon>
        <taxon>Brassicaceae</taxon>
        <taxon>Brassiceae</taxon>
        <taxon>Brassica</taxon>
    </lineage>
</organism>
<keyword evidence="1" id="KW-0732">Signal</keyword>
<feature type="chain" id="PRO_5046576754" description="Exocyst complex component EXOC6/Sec15 N-terminal domain-containing protein" evidence="1">
    <location>
        <begin position="18"/>
        <end position="75"/>
    </location>
</feature>
<proteinExistence type="predicted"/>
<dbReference type="Pfam" id="PF20651">
    <property type="entry name" value="EXOC6_Sec15_N"/>
    <property type="match status" value="1"/>
</dbReference>
<evidence type="ECO:0000313" key="3">
    <source>
        <dbReference type="EMBL" id="KAF3577644.1"/>
    </source>
</evidence>
<dbReference type="InterPro" id="IPR007225">
    <property type="entry name" value="EXOC6/Sec15"/>
</dbReference>